<reference evidence="2 4" key="1">
    <citation type="journal article" date="2014" name="Curr. Biol.">
        <title>The genome of the clonal raider ant Cerapachys biroi.</title>
        <authorList>
            <person name="Oxley P.R."/>
            <person name="Ji L."/>
            <person name="Fetter-Pruneda I."/>
            <person name="McKenzie S.K."/>
            <person name="Li C."/>
            <person name="Hu H."/>
            <person name="Zhang G."/>
            <person name="Kronauer D.J."/>
        </authorList>
    </citation>
    <scope>NUCLEOTIDE SEQUENCE [LARGE SCALE GENOMIC DNA]</scope>
</reference>
<proteinExistence type="predicted"/>
<accession>A0A026WXT6</accession>
<dbReference type="PANTHER" id="PTHR13309:SF0">
    <property type="entry name" value="FMR1-INTERACTING PROTEIN NUFIP1"/>
    <property type="match status" value="1"/>
</dbReference>
<dbReference type="EMBL" id="KK107064">
    <property type="protein sequence ID" value="EZA60852.1"/>
    <property type="molecule type" value="Genomic_DNA"/>
</dbReference>
<feature type="region of interest" description="Disordered" evidence="1">
    <location>
        <begin position="342"/>
        <end position="361"/>
    </location>
</feature>
<name>A0A026WXT6_OOCBI</name>
<protein>
    <submittedName>
        <fullName evidence="2">Nuclear fragile X mental retardation-interacting protein</fullName>
    </submittedName>
</protein>
<evidence type="ECO:0000256" key="1">
    <source>
        <dbReference type="SAM" id="MobiDB-lite"/>
    </source>
</evidence>
<dbReference type="Proteomes" id="UP000279307">
    <property type="component" value="Chromosome 8"/>
</dbReference>
<feature type="region of interest" description="Disordered" evidence="1">
    <location>
        <begin position="488"/>
        <end position="515"/>
    </location>
</feature>
<dbReference type="OrthoDB" id="273070at2759"/>
<dbReference type="InterPro" id="IPR039136">
    <property type="entry name" value="NUFIP1-like"/>
</dbReference>
<evidence type="ECO:0000313" key="4">
    <source>
        <dbReference type="Proteomes" id="UP000053097"/>
    </source>
</evidence>
<organism evidence="2 4">
    <name type="scientific">Ooceraea biroi</name>
    <name type="common">Clonal raider ant</name>
    <name type="synonym">Cerapachys biroi</name>
    <dbReference type="NCBI Taxonomy" id="2015173"/>
    <lineage>
        <taxon>Eukaryota</taxon>
        <taxon>Metazoa</taxon>
        <taxon>Ecdysozoa</taxon>
        <taxon>Arthropoda</taxon>
        <taxon>Hexapoda</taxon>
        <taxon>Insecta</taxon>
        <taxon>Pterygota</taxon>
        <taxon>Neoptera</taxon>
        <taxon>Endopterygota</taxon>
        <taxon>Hymenoptera</taxon>
        <taxon>Apocrita</taxon>
        <taxon>Aculeata</taxon>
        <taxon>Formicoidea</taxon>
        <taxon>Formicidae</taxon>
        <taxon>Dorylinae</taxon>
        <taxon>Ooceraea</taxon>
    </lineage>
</organism>
<evidence type="ECO:0000313" key="3">
    <source>
        <dbReference type="EMBL" id="RLU19503.1"/>
    </source>
</evidence>
<feature type="compositionally biased region" description="Pro residues" evidence="1">
    <location>
        <begin position="21"/>
        <end position="41"/>
    </location>
</feature>
<dbReference type="Proteomes" id="UP000053097">
    <property type="component" value="Unassembled WGS sequence"/>
</dbReference>
<keyword evidence="4" id="KW-1185">Reference proteome</keyword>
<dbReference type="EMBL" id="QOIP01000008">
    <property type="protein sequence ID" value="RLU19503.1"/>
    <property type="molecule type" value="Genomic_DNA"/>
</dbReference>
<reference evidence="3 5" key="2">
    <citation type="journal article" date="2018" name="Genome Res.">
        <title>The genomic architecture and molecular evolution of ant odorant receptors.</title>
        <authorList>
            <person name="McKenzie S.K."/>
            <person name="Kronauer D.J.C."/>
        </authorList>
    </citation>
    <scope>NUCLEOTIDE SEQUENCE [LARGE SCALE GENOMIC DNA]</scope>
    <source>
        <strain evidence="3">Clonal line C1</strain>
    </source>
</reference>
<dbReference type="OMA" id="IQNFNHP"/>
<dbReference type="GO" id="GO:0003723">
    <property type="term" value="F:RNA binding"/>
    <property type="evidence" value="ECO:0007669"/>
    <property type="project" value="InterPro"/>
</dbReference>
<feature type="compositionally biased region" description="Low complexity" evidence="1">
    <location>
        <begin position="10"/>
        <end position="20"/>
    </location>
</feature>
<dbReference type="GO" id="GO:0005634">
    <property type="term" value="C:nucleus"/>
    <property type="evidence" value="ECO:0007669"/>
    <property type="project" value="TreeGrafter"/>
</dbReference>
<evidence type="ECO:0000313" key="2">
    <source>
        <dbReference type="EMBL" id="EZA60852.1"/>
    </source>
</evidence>
<gene>
    <name evidence="3" type="ORF">DMN91_008060</name>
    <name evidence="2" type="ORF">X777_13054</name>
</gene>
<feature type="region of interest" description="Disordered" evidence="1">
    <location>
        <begin position="1"/>
        <end position="41"/>
    </location>
</feature>
<dbReference type="GO" id="GO:0000492">
    <property type="term" value="P:box C/D snoRNP assembly"/>
    <property type="evidence" value="ECO:0007669"/>
    <property type="project" value="TreeGrafter"/>
</dbReference>
<reference evidence="3" key="3">
    <citation type="submission" date="2018-07" db="EMBL/GenBank/DDBJ databases">
        <authorList>
            <person name="Mckenzie S.K."/>
            <person name="Kronauer D.J.C."/>
        </authorList>
    </citation>
    <scope>NUCLEOTIDE SEQUENCE</scope>
    <source>
        <strain evidence="3">Clonal line C1</strain>
    </source>
</reference>
<dbReference type="STRING" id="2015173.A0A026WXT6"/>
<dbReference type="PANTHER" id="PTHR13309">
    <property type="entry name" value="NUCLEAR FRAGILE X MENTAL RETARDATION PROTEIN INTERACTING PROTEIN 1"/>
    <property type="match status" value="1"/>
</dbReference>
<sequence>MSPLNRGSLMGPRMPGAGARPLPPPRFGIGPPGTPRIPPPPINPFGHMPMRNRLPPPARLPGGVSRPNGMLPLFPGGPRARGMAPIVPPMVPPRGAGPPRAPPPRPWFRRMAPIPPMPPVHIPHMPHVRRRFNADNGNVKGKPMNNTRKVNKLEELELKKPWMTDDIRNEVQKKNKLYAKAKKNKNAVEWEEFKDLRNKVTRMIRDAKNEYFAKHPEQALLYPDDEDEEDESNIVSDEDTSCRERVCNREFPPKETVFEDGDHTCGIDGCTYTANSLLVEKHMRVEHDKHILVVYQDPKNTNMSTSVVQYMMDRRRRFLQIRKNLEAMESEKLEKKEIKQTCNKKPKKTTNTREKKSKIRKRRIREFDNDSVCTVDTYKGLRPFPGIGEEEEDKTCLYIDKEIEQADLCEKVICNLSDEDVPQIIIPESTNASVPTLVADYEDGTDDDEPPEVLPIKKLKTYLQDDKTTKDAVNGETCGQIKEKTSDALQISTPPTDAECTDANAKSNKRSRNDIDKCQDKQKNNKKQNCRERTAINKKNESNSHKYHNKFLESLLSRDIQHERNLICQCMRYIIDNNFFD</sequence>
<evidence type="ECO:0000313" key="5">
    <source>
        <dbReference type="Proteomes" id="UP000279307"/>
    </source>
</evidence>
<dbReference type="AlphaFoldDB" id="A0A026WXT6"/>